<evidence type="ECO:0000313" key="4">
    <source>
        <dbReference type="Proteomes" id="UP000190042"/>
    </source>
</evidence>
<evidence type="ECO:0000313" key="3">
    <source>
        <dbReference type="EMBL" id="SKB04614.1"/>
    </source>
</evidence>
<dbReference type="InterPro" id="IPR029058">
    <property type="entry name" value="AB_hydrolase_fold"/>
</dbReference>
<dbReference type="InterPro" id="IPR049492">
    <property type="entry name" value="BD-FAE-like_dom"/>
</dbReference>
<accession>A0A1T4YRZ0</accession>
<gene>
    <name evidence="3" type="ORF">SAMN04244570_3473</name>
</gene>
<keyword evidence="4" id="KW-1185">Reference proteome</keyword>
<dbReference type="GO" id="GO:0016787">
    <property type="term" value="F:hydrolase activity"/>
    <property type="evidence" value="ECO:0007669"/>
    <property type="project" value="UniProtKB-KW"/>
</dbReference>
<dbReference type="Pfam" id="PF20434">
    <property type="entry name" value="BD-FAE"/>
    <property type="match status" value="1"/>
</dbReference>
<dbReference type="Gene3D" id="3.40.50.1820">
    <property type="entry name" value="alpha/beta hydrolase"/>
    <property type="match status" value="1"/>
</dbReference>
<evidence type="ECO:0000259" key="2">
    <source>
        <dbReference type="Pfam" id="PF20434"/>
    </source>
</evidence>
<dbReference type="Proteomes" id="UP000190042">
    <property type="component" value="Unassembled WGS sequence"/>
</dbReference>
<name>A0A1T4YRZ0_9BACL</name>
<keyword evidence="1" id="KW-0378">Hydrolase</keyword>
<dbReference type="PANTHER" id="PTHR48081">
    <property type="entry name" value="AB HYDROLASE SUPERFAMILY PROTEIN C4A8.06C"/>
    <property type="match status" value="1"/>
</dbReference>
<dbReference type="SUPFAM" id="SSF53474">
    <property type="entry name" value="alpha/beta-Hydrolases"/>
    <property type="match status" value="1"/>
</dbReference>
<dbReference type="PANTHER" id="PTHR48081:SF33">
    <property type="entry name" value="KYNURENINE FORMAMIDASE"/>
    <property type="match status" value="1"/>
</dbReference>
<dbReference type="EMBL" id="FUYJ01000008">
    <property type="protein sequence ID" value="SKB04614.1"/>
    <property type="molecule type" value="Genomic_DNA"/>
</dbReference>
<protein>
    <submittedName>
        <fullName evidence="3">Acetyl esterase/lipase</fullName>
    </submittedName>
</protein>
<dbReference type="RefSeq" id="WP_078818468.1">
    <property type="nucleotide sequence ID" value="NZ_FUYJ01000008.1"/>
</dbReference>
<evidence type="ECO:0000256" key="1">
    <source>
        <dbReference type="ARBA" id="ARBA00022801"/>
    </source>
</evidence>
<feature type="domain" description="BD-FAE-like" evidence="2">
    <location>
        <begin position="21"/>
        <end position="222"/>
    </location>
</feature>
<dbReference type="AlphaFoldDB" id="A0A1T4YRZ0"/>
<reference evidence="4" key="1">
    <citation type="submission" date="2017-02" db="EMBL/GenBank/DDBJ databases">
        <authorList>
            <person name="Varghese N."/>
            <person name="Submissions S."/>
        </authorList>
    </citation>
    <scope>NUCLEOTIDE SEQUENCE [LARGE SCALE GENOMIC DNA]</scope>
    <source>
        <strain evidence="4">DSM 23966</strain>
    </source>
</reference>
<organism evidence="3 4">
    <name type="scientific">Sporosarcina newyorkensis</name>
    <dbReference type="NCBI Taxonomy" id="759851"/>
    <lineage>
        <taxon>Bacteria</taxon>
        <taxon>Bacillati</taxon>
        <taxon>Bacillota</taxon>
        <taxon>Bacilli</taxon>
        <taxon>Bacillales</taxon>
        <taxon>Caryophanaceae</taxon>
        <taxon>Sporosarcina</taxon>
    </lineage>
</organism>
<dbReference type="InterPro" id="IPR050300">
    <property type="entry name" value="GDXG_lipolytic_enzyme"/>
</dbReference>
<proteinExistence type="predicted"/>
<sequence>MFTVEKNVVYGETEEEYLTADLYMPLKFNEPLPILVLIHGGAFQAGSKEMYKEWGEKFAQEGYFVMAINYRLATPNYASFPAVIEDLKQAMNWLVLNANKKELDINKIGLIGDSAGAYLSSLFALSNHSFSYRVCSVIGVYGLYDLAYECKNPIIVRDVNMNERLLGLPFDGNESAFYAASPIAHIQDAMAVPTFDTSFYLIWGEKDTIVNPTQSLLFYEALKEVNIEVEITKVEDKGHFWFNQLPGIAGGKVNDYPNNALMPNILDFLHRTVKQALNGHYSKRQIQILSKIGGDV</sequence>